<keyword evidence="1" id="KW-0175">Coiled coil</keyword>
<feature type="compositionally biased region" description="Polar residues" evidence="2">
    <location>
        <begin position="184"/>
        <end position="195"/>
    </location>
</feature>
<feature type="coiled-coil region" evidence="1">
    <location>
        <begin position="153"/>
        <end position="180"/>
    </location>
</feature>
<evidence type="ECO:0000256" key="1">
    <source>
        <dbReference type="SAM" id="Coils"/>
    </source>
</evidence>
<protein>
    <submittedName>
        <fullName evidence="3">Uncharacterized protein</fullName>
    </submittedName>
</protein>
<dbReference type="EMBL" id="CP014038">
    <property type="protein sequence ID" value="AMF97802.1"/>
    <property type="molecule type" value="Genomic_DNA"/>
</dbReference>
<accession>A0ABN4L0E2</accession>
<organism evidence="3 4">
    <name type="scientific">Vibrio harveyi</name>
    <name type="common">Beneckea harveyi</name>
    <dbReference type="NCBI Taxonomy" id="669"/>
    <lineage>
        <taxon>Bacteria</taxon>
        <taxon>Pseudomonadati</taxon>
        <taxon>Pseudomonadota</taxon>
        <taxon>Gammaproteobacteria</taxon>
        <taxon>Vibrionales</taxon>
        <taxon>Vibrionaceae</taxon>
        <taxon>Vibrio</taxon>
    </lineage>
</organism>
<evidence type="ECO:0000256" key="2">
    <source>
        <dbReference type="SAM" id="MobiDB-lite"/>
    </source>
</evidence>
<dbReference type="RefSeq" id="WP_061065449.1">
    <property type="nucleotide sequence ID" value="NZ_CP014038.2"/>
</dbReference>
<proteinExistence type="predicted"/>
<evidence type="ECO:0000313" key="3">
    <source>
        <dbReference type="EMBL" id="AMF97802.1"/>
    </source>
</evidence>
<feature type="region of interest" description="Disordered" evidence="2">
    <location>
        <begin position="181"/>
        <end position="200"/>
    </location>
</feature>
<reference evidence="3" key="1">
    <citation type="submission" date="2018-01" db="EMBL/GenBank/DDBJ databases">
        <title>FDA dAtabase for Regulatory Grade micrObial Sequences (FDA-ARGOS): Supporting development and validation of Infectious Disease Dx tests.</title>
        <authorList>
            <person name="Hoffmann M."/>
            <person name="Allard M."/>
            <person name="Evans P."/>
            <person name="Brown E."/>
            <person name="Tallon L."/>
            <person name="Sadzewicz L."/>
            <person name="Sengamalay N."/>
            <person name="Ott S."/>
            <person name="Godinez A."/>
            <person name="Nagaraj S."/>
            <person name="Vyas G."/>
            <person name="Aluvathingal J."/>
            <person name="Nadendla S."/>
            <person name="Geyer C."/>
            <person name="Sichtig H."/>
        </authorList>
    </citation>
    <scope>NUCLEOTIDE SEQUENCE</scope>
    <source>
        <strain evidence="3">FDAARGOS_107</strain>
    </source>
</reference>
<keyword evidence="4" id="KW-1185">Reference proteome</keyword>
<evidence type="ECO:0000313" key="4">
    <source>
        <dbReference type="Proteomes" id="UP000067422"/>
    </source>
</evidence>
<sequence length="223" mass="25795">MSEKKIRPLEGFSFNNESHVKWLNTYLAKAKTNSIVERHYFGLFQSSASPKKRLQNFFIDCKNSADGREIWLLMHGAWGKRSRREKQKRKGKKQYNFELTIEFGQNLQALATKRGQTQQKVLEELVNGSLTSMLEVRKLQETDRILSLEATANITLEKELGSARKKILELESKIATLKKENLHKSSQSDNISTNQHADEPVKLILKRKRSSIIHMQPKDNDQN</sequence>
<name>A0ABN4L0E2_VIBHA</name>
<gene>
    <name evidence="3" type="ORF">AL538_08840</name>
</gene>
<dbReference type="Proteomes" id="UP000067422">
    <property type="component" value="Chromosome 1"/>
</dbReference>